<evidence type="ECO:0000256" key="3">
    <source>
        <dbReference type="ARBA" id="ARBA00023136"/>
    </source>
</evidence>
<dbReference type="AlphaFoldDB" id="A0A485KD97"/>
<dbReference type="GO" id="GO:0005524">
    <property type="term" value="F:ATP binding"/>
    <property type="evidence" value="ECO:0007669"/>
    <property type="project" value="InterPro"/>
</dbReference>
<evidence type="ECO:0000256" key="4">
    <source>
        <dbReference type="SAM" id="Phobius"/>
    </source>
</evidence>
<dbReference type="EMBL" id="CAADRA010000479">
    <property type="protein sequence ID" value="VFT80263.1"/>
    <property type="molecule type" value="Genomic_DNA"/>
</dbReference>
<organism evidence="6 7">
    <name type="scientific">Aphanomyces stellatus</name>
    <dbReference type="NCBI Taxonomy" id="120398"/>
    <lineage>
        <taxon>Eukaryota</taxon>
        <taxon>Sar</taxon>
        <taxon>Stramenopiles</taxon>
        <taxon>Oomycota</taxon>
        <taxon>Saprolegniomycetes</taxon>
        <taxon>Saprolegniales</taxon>
        <taxon>Verrucalvaceae</taxon>
        <taxon>Aphanomyces</taxon>
    </lineage>
</organism>
<feature type="transmembrane region" description="Helical" evidence="4">
    <location>
        <begin position="232"/>
        <end position="251"/>
    </location>
</feature>
<dbReference type="PANTHER" id="PTHR47169:SF2">
    <property type="entry name" value="OS01G0541250 PROTEIN"/>
    <property type="match status" value="1"/>
</dbReference>
<evidence type="ECO:0000313" key="5">
    <source>
        <dbReference type="EMBL" id="KAF0715982.1"/>
    </source>
</evidence>
<dbReference type="GO" id="GO:0003676">
    <property type="term" value="F:nucleic acid binding"/>
    <property type="evidence" value="ECO:0007669"/>
    <property type="project" value="InterPro"/>
</dbReference>
<gene>
    <name evidence="6" type="primary">Aste57867_3084</name>
    <name evidence="5" type="ORF">As57867_003075</name>
    <name evidence="6" type="ORF">ASTE57867_3084</name>
</gene>
<keyword evidence="1 4" id="KW-0812">Transmembrane</keyword>
<reference evidence="6 7" key="1">
    <citation type="submission" date="2019-03" db="EMBL/GenBank/DDBJ databases">
        <authorList>
            <person name="Gaulin E."/>
            <person name="Dumas B."/>
        </authorList>
    </citation>
    <scope>NUCLEOTIDE SEQUENCE [LARGE SCALE GENOMIC DNA]</scope>
    <source>
        <strain evidence="6">CBS 568.67</strain>
    </source>
</reference>
<evidence type="ECO:0000256" key="1">
    <source>
        <dbReference type="ARBA" id="ARBA00022692"/>
    </source>
</evidence>
<keyword evidence="7" id="KW-1185">Reference proteome</keyword>
<evidence type="ECO:0000313" key="7">
    <source>
        <dbReference type="Proteomes" id="UP000332933"/>
    </source>
</evidence>
<keyword evidence="2 4" id="KW-1133">Transmembrane helix</keyword>
<dbReference type="OrthoDB" id="87875at2759"/>
<dbReference type="EMBL" id="VJMH01000479">
    <property type="protein sequence ID" value="KAF0715982.1"/>
    <property type="molecule type" value="Genomic_DNA"/>
</dbReference>
<name>A0A485KD97_9STRA</name>
<reference evidence="5" key="2">
    <citation type="submission" date="2019-06" db="EMBL/GenBank/DDBJ databases">
        <title>Genomics analysis of Aphanomyces spp. identifies a new class of oomycete effector associated with host adaptation.</title>
        <authorList>
            <person name="Gaulin E."/>
        </authorList>
    </citation>
    <scope>NUCLEOTIDE SEQUENCE</scope>
    <source>
        <strain evidence="5">CBS 578.67</strain>
    </source>
</reference>
<dbReference type="Gene3D" id="3.30.420.10">
    <property type="entry name" value="Ribonuclease H-like superfamily/Ribonuclease H"/>
    <property type="match status" value="1"/>
</dbReference>
<proteinExistence type="predicted"/>
<dbReference type="PANTHER" id="PTHR47169">
    <property type="entry name" value="OS01G0541250 PROTEIN"/>
    <property type="match status" value="1"/>
</dbReference>
<evidence type="ECO:0000313" key="6">
    <source>
        <dbReference type="EMBL" id="VFT80263.1"/>
    </source>
</evidence>
<dbReference type="InterPro" id="IPR036640">
    <property type="entry name" value="ABC1_TM_sf"/>
</dbReference>
<accession>A0A485KD97</accession>
<dbReference type="Gene3D" id="1.20.1560.10">
    <property type="entry name" value="ABC transporter type 1, transmembrane domain"/>
    <property type="match status" value="1"/>
</dbReference>
<dbReference type="GO" id="GO:0016020">
    <property type="term" value="C:membrane"/>
    <property type="evidence" value="ECO:0007669"/>
    <property type="project" value="InterPro"/>
</dbReference>
<protein>
    <submittedName>
        <fullName evidence="6">Aste57867_3084 protein</fullName>
    </submittedName>
</protein>
<keyword evidence="3 4" id="KW-0472">Membrane</keyword>
<dbReference type="InterPro" id="IPR036397">
    <property type="entry name" value="RNaseH_sf"/>
</dbReference>
<evidence type="ECO:0000256" key="2">
    <source>
        <dbReference type="ARBA" id="ARBA00022989"/>
    </source>
</evidence>
<dbReference type="Proteomes" id="UP000332933">
    <property type="component" value="Unassembled WGS sequence"/>
</dbReference>
<sequence>MNILDLGFFEAIQSLQHRSSASSIDELVANVLRVFAAYPHERLNHIIMTLQACLVETMRVFGDNTYKVPHLAKAKNERKGALPDNVTCPRTTFDTAKTALAAVDEGVMELKFQSELREAQAEADLSRLLASMSVDDDVADILEEMGRVPSMNVLRSVEGFSGFVGGLKGLLFQKVLTQATNATKDDDLPDLANVYSSDMEDLVWASMSMHSLWVIPSQVLVISYLLYQEIGLAAFAGMGVIILSLVLGTYVSTEGTQKVSWQI</sequence>